<reference evidence="3 4" key="1">
    <citation type="journal article" date="2014" name="Nature">
        <title>An environmental bacterial taxon with a large and distinct metabolic repertoire.</title>
        <authorList>
            <person name="Wilson M.C."/>
            <person name="Mori T."/>
            <person name="Ruckert C."/>
            <person name="Uria A.R."/>
            <person name="Helf M.J."/>
            <person name="Takada K."/>
            <person name="Gernert C."/>
            <person name="Steffens U.A."/>
            <person name="Heycke N."/>
            <person name="Schmitt S."/>
            <person name="Rinke C."/>
            <person name="Helfrich E.J."/>
            <person name="Brachmann A.O."/>
            <person name="Gurgui C."/>
            <person name="Wakimoto T."/>
            <person name="Kracht M."/>
            <person name="Crusemann M."/>
            <person name="Hentschel U."/>
            <person name="Abe I."/>
            <person name="Matsunaga S."/>
            <person name="Kalinowski J."/>
            <person name="Takeyama H."/>
            <person name="Piel J."/>
        </authorList>
    </citation>
    <scope>NUCLEOTIDE SEQUENCE [LARGE SCALE GENOMIC DNA]</scope>
    <source>
        <strain evidence="4">TSY1</strain>
    </source>
</reference>
<evidence type="ECO:0000313" key="4">
    <source>
        <dbReference type="Proteomes" id="UP000019141"/>
    </source>
</evidence>
<dbReference type="InterPro" id="IPR051932">
    <property type="entry name" value="Bact_StressResp_Reg"/>
</dbReference>
<accession>W4LKV9</accession>
<comment type="caution">
    <text evidence="3">The sequence shown here is derived from an EMBL/GenBank/DDBJ whole genome shotgun (WGS) entry which is preliminary data.</text>
</comment>
<evidence type="ECO:0000259" key="2">
    <source>
        <dbReference type="PROSITE" id="PS50801"/>
    </source>
</evidence>
<dbReference type="PANTHER" id="PTHR33745">
    <property type="entry name" value="RSBT ANTAGONIST PROTEIN RSBS-RELATED"/>
    <property type="match status" value="1"/>
</dbReference>
<dbReference type="PROSITE" id="PS50801">
    <property type="entry name" value="STAS"/>
    <property type="match status" value="1"/>
</dbReference>
<dbReference type="HOGENOM" id="CLU_026775_0_0_7"/>
<dbReference type="AlphaFoldDB" id="W4LKV9"/>
<dbReference type="Proteomes" id="UP000019141">
    <property type="component" value="Unassembled WGS sequence"/>
</dbReference>
<dbReference type="Gene3D" id="3.30.750.24">
    <property type="entry name" value="STAS domain"/>
    <property type="match status" value="1"/>
</dbReference>
<sequence>MAAPSDNHRDIADLMTVKQRDLLKTWMDNITSLPGSRTLEFMTEDQLLQQTTNLLQTLTEAFRSGNLEDVTSPEYADSLAMLRDISASRAEQGFNPSETATFVFSLKDALFQYLQEEYGEAPEQLNAEVLRLNKLIDQLGLITFETYAITREEIISQQSQSLMELSTPVIQLWDSIVLLPLIGVIDTARASQIMERMLNAIVETESRVAILDVTGVPIIDTSVAQHLVRTASAAVMVGAEVILTGISPDMAQTLVKLNIDLGSLTTRGTLRTGVMEAFRLLGQHVVPQNGQSGKMAS</sequence>
<evidence type="ECO:0000313" key="3">
    <source>
        <dbReference type="EMBL" id="ETW98320.1"/>
    </source>
</evidence>
<feature type="domain" description="STAS" evidence="2">
    <location>
        <begin position="166"/>
        <end position="281"/>
    </location>
</feature>
<keyword evidence="4" id="KW-1185">Reference proteome</keyword>
<dbReference type="InterPro" id="IPR025751">
    <property type="entry name" value="RsbRD_N_dom"/>
</dbReference>
<proteinExistence type="predicted"/>
<keyword evidence="1" id="KW-0597">Phosphoprotein</keyword>
<dbReference type="InterPro" id="IPR002645">
    <property type="entry name" value="STAS_dom"/>
</dbReference>
<dbReference type="PANTHER" id="PTHR33745:SF3">
    <property type="entry name" value="RSBT CO-ANTAGONIST PROTEIN RSBRC"/>
    <property type="match status" value="1"/>
</dbReference>
<dbReference type="Pfam" id="PF01740">
    <property type="entry name" value="STAS"/>
    <property type="match status" value="1"/>
</dbReference>
<dbReference type="Pfam" id="PF14361">
    <property type="entry name" value="RsbRD_N"/>
    <property type="match status" value="1"/>
</dbReference>
<protein>
    <recommendedName>
        <fullName evidence="2">STAS domain-containing protein</fullName>
    </recommendedName>
</protein>
<dbReference type="PATRIC" id="fig|1429438.4.peg.3766"/>
<organism evidence="3 4">
    <name type="scientific">Entotheonella factor</name>
    <dbReference type="NCBI Taxonomy" id="1429438"/>
    <lineage>
        <taxon>Bacteria</taxon>
        <taxon>Pseudomonadati</taxon>
        <taxon>Nitrospinota/Tectimicrobiota group</taxon>
        <taxon>Candidatus Tectimicrobiota</taxon>
        <taxon>Candidatus Entotheonellia</taxon>
        <taxon>Candidatus Entotheonellales</taxon>
        <taxon>Candidatus Entotheonellaceae</taxon>
        <taxon>Candidatus Entotheonella</taxon>
    </lineage>
</organism>
<dbReference type="SUPFAM" id="SSF52091">
    <property type="entry name" value="SpoIIaa-like"/>
    <property type="match status" value="1"/>
</dbReference>
<evidence type="ECO:0000256" key="1">
    <source>
        <dbReference type="ARBA" id="ARBA00022553"/>
    </source>
</evidence>
<gene>
    <name evidence="3" type="ORF">ETSY1_19300</name>
</gene>
<dbReference type="CDD" id="cd07041">
    <property type="entry name" value="STAS_RsbR_RsbS_like"/>
    <property type="match status" value="1"/>
</dbReference>
<dbReference type="InterPro" id="IPR036513">
    <property type="entry name" value="STAS_dom_sf"/>
</dbReference>
<dbReference type="EMBL" id="AZHW01000565">
    <property type="protein sequence ID" value="ETW98320.1"/>
    <property type="molecule type" value="Genomic_DNA"/>
</dbReference>
<name>W4LKV9_ENTF1</name>